<gene>
    <name evidence="1" type="ORF">BROSI_A0848</name>
</gene>
<dbReference type="EMBL" id="BAFN01000001">
    <property type="protein sequence ID" value="GAN32336.1"/>
    <property type="molecule type" value="Genomic_DNA"/>
</dbReference>
<proteinExistence type="predicted"/>
<organism evidence="1 2">
    <name type="scientific">Candidatus Brocadia sinica JPN1</name>
    <dbReference type="NCBI Taxonomy" id="1197129"/>
    <lineage>
        <taxon>Bacteria</taxon>
        <taxon>Pseudomonadati</taxon>
        <taxon>Planctomycetota</taxon>
        <taxon>Candidatus Brocadiia</taxon>
        <taxon>Candidatus Brocadiales</taxon>
        <taxon>Candidatus Brocadiaceae</taxon>
        <taxon>Candidatus Brocadia</taxon>
    </lineage>
</organism>
<evidence type="ECO:0000313" key="1">
    <source>
        <dbReference type="EMBL" id="GAN32336.1"/>
    </source>
</evidence>
<reference evidence="2" key="1">
    <citation type="journal article" date="2015" name="Genome Announc.">
        <title>Draft Genome Sequence of an Anaerobic Ammonium-Oxidizing Bacterium, "Candidatus Brocadia sinica".</title>
        <authorList>
            <person name="Oshiki M."/>
            <person name="Shinyako-Hata K."/>
            <person name="Satoh H."/>
            <person name="Okabe S."/>
        </authorList>
    </citation>
    <scope>NUCLEOTIDE SEQUENCE [LARGE SCALE GENOMIC DNA]</scope>
    <source>
        <strain evidence="2">JPN1</strain>
    </source>
</reference>
<evidence type="ECO:0000313" key="2">
    <source>
        <dbReference type="Proteomes" id="UP000032309"/>
    </source>
</evidence>
<evidence type="ECO:0008006" key="3">
    <source>
        <dbReference type="Google" id="ProtNLM"/>
    </source>
</evidence>
<dbReference type="Proteomes" id="UP000032309">
    <property type="component" value="Unassembled WGS sequence"/>
</dbReference>
<dbReference type="Pfam" id="PF14337">
    <property type="entry name" value="Abi_alpha"/>
    <property type="match status" value="1"/>
</dbReference>
<name>A0ABQ0JUB4_9BACT</name>
<keyword evidence="2" id="KW-1185">Reference proteome</keyword>
<dbReference type="InterPro" id="IPR025506">
    <property type="entry name" value="Abi_alpha"/>
</dbReference>
<protein>
    <recommendedName>
        <fullName evidence="3">DUF4393 domain-containing protein</fullName>
    </recommendedName>
</protein>
<sequence>MLGLKKEYMIDEENAVTEVSKAIREIAKASGKAIDTVRSLGSFVADVISGPIDQAMGIVKDKLVYMRWERQARFIKRAEELFRKLGIANRHKAVPMSIAIPLLQSAFLEEDDELQDMWVQLLANAADADCRREVRRAYISILQDMTSLDAAIMQNSLRFLRNT</sequence>
<accession>A0ABQ0JUB4</accession>
<comment type="caution">
    <text evidence="1">The sequence shown here is derived from an EMBL/GenBank/DDBJ whole genome shotgun (WGS) entry which is preliminary data.</text>
</comment>